<dbReference type="Proteomes" id="UP001589814">
    <property type="component" value="Unassembled WGS sequence"/>
</dbReference>
<dbReference type="InterPro" id="IPR000600">
    <property type="entry name" value="ROK"/>
</dbReference>
<evidence type="ECO:0000313" key="2">
    <source>
        <dbReference type="EMBL" id="MFC0268987.1"/>
    </source>
</evidence>
<dbReference type="PANTHER" id="PTHR18964:SF149">
    <property type="entry name" value="BIFUNCTIONAL UDP-N-ACETYLGLUCOSAMINE 2-EPIMERASE_N-ACETYLMANNOSAMINE KINASE"/>
    <property type="match status" value="1"/>
</dbReference>
<dbReference type="CDD" id="cd00090">
    <property type="entry name" value="HTH_ARSR"/>
    <property type="match status" value="1"/>
</dbReference>
<dbReference type="InterPro" id="IPR011991">
    <property type="entry name" value="ArsR-like_HTH"/>
</dbReference>
<name>A0ABV6G5N1_9GAMM</name>
<evidence type="ECO:0000256" key="1">
    <source>
        <dbReference type="ARBA" id="ARBA00006479"/>
    </source>
</evidence>
<protein>
    <submittedName>
        <fullName evidence="2">ROK family protein</fullName>
    </submittedName>
</protein>
<comment type="similarity">
    <text evidence="1">Belongs to the ROK (NagC/XylR) family.</text>
</comment>
<dbReference type="EMBL" id="JBHLVX010000050">
    <property type="protein sequence ID" value="MFC0268987.1"/>
    <property type="molecule type" value="Genomic_DNA"/>
</dbReference>
<organism evidence="2 3">
    <name type="scientific">Kushneria aurantia</name>
    <dbReference type="NCBI Taxonomy" id="504092"/>
    <lineage>
        <taxon>Bacteria</taxon>
        <taxon>Pseudomonadati</taxon>
        <taxon>Pseudomonadota</taxon>
        <taxon>Gammaproteobacteria</taxon>
        <taxon>Oceanospirillales</taxon>
        <taxon>Halomonadaceae</taxon>
        <taxon>Kushneria</taxon>
    </lineage>
</organism>
<gene>
    <name evidence="2" type="ORF">ACFFHW_13490</name>
</gene>
<proteinExistence type="inferred from homology"/>
<dbReference type="Pfam" id="PF00480">
    <property type="entry name" value="ROK"/>
    <property type="match status" value="1"/>
</dbReference>
<dbReference type="InterPro" id="IPR043129">
    <property type="entry name" value="ATPase_NBD"/>
</dbReference>
<sequence length="384" mass="41679">MTELQSIIGRRSDRDAKTRFIINTLRSSEKLSRSAIAEHTGLSPTTVSSIISALLDEGLVVEEQALDSRGGRRPTPLRLNYTAHTAVGIRLRADSIECMLTDMAALPLGRLELPLTDHSPETVCATCETAVIRLLNHYQDTSRQLVGVGVAIPGVIDSREGICRRSYRLGWQEVAFAPMLEKRLGVPVRVDDDSHAFALAHTLFGAGLTHASFAAVAIGEGISCDMVLNRQVHRGDRGAAGKLGHTFWQADGPRCECGRSDCLQARYALPGMLALWQQQGGDPYGGLAEMKKALDRGELQAGDVVQQAGLAIGQCLASFVTVIDLDHVVIGGEAIALGDQLIAPIKAQLQAHCFYDTHRIEIDSEKDLWRRGAAALVTQMFFNF</sequence>
<dbReference type="Pfam" id="PF13412">
    <property type="entry name" value="HTH_24"/>
    <property type="match status" value="1"/>
</dbReference>
<dbReference type="PANTHER" id="PTHR18964">
    <property type="entry name" value="ROK (REPRESSOR, ORF, KINASE) FAMILY"/>
    <property type="match status" value="1"/>
</dbReference>
<evidence type="ECO:0000313" key="3">
    <source>
        <dbReference type="Proteomes" id="UP001589814"/>
    </source>
</evidence>
<dbReference type="SUPFAM" id="SSF46785">
    <property type="entry name" value="Winged helix' DNA-binding domain"/>
    <property type="match status" value="1"/>
</dbReference>
<keyword evidence="3" id="KW-1185">Reference proteome</keyword>
<dbReference type="SUPFAM" id="SSF53067">
    <property type="entry name" value="Actin-like ATPase domain"/>
    <property type="match status" value="1"/>
</dbReference>
<accession>A0ABV6G5N1</accession>
<dbReference type="RefSeq" id="WP_051090992.1">
    <property type="nucleotide sequence ID" value="NZ_JBHLVX010000050.1"/>
</dbReference>
<dbReference type="InterPro" id="IPR036390">
    <property type="entry name" value="WH_DNA-bd_sf"/>
</dbReference>
<comment type="caution">
    <text evidence="2">The sequence shown here is derived from an EMBL/GenBank/DDBJ whole genome shotgun (WGS) entry which is preliminary data.</text>
</comment>
<dbReference type="Gene3D" id="1.10.10.10">
    <property type="entry name" value="Winged helix-like DNA-binding domain superfamily/Winged helix DNA-binding domain"/>
    <property type="match status" value="1"/>
</dbReference>
<dbReference type="InterPro" id="IPR036388">
    <property type="entry name" value="WH-like_DNA-bd_sf"/>
</dbReference>
<dbReference type="Gene3D" id="3.30.420.40">
    <property type="match status" value="2"/>
</dbReference>
<reference evidence="2 3" key="1">
    <citation type="submission" date="2024-09" db="EMBL/GenBank/DDBJ databases">
        <authorList>
            <person name="Sun Q."/>
            <person name="Mori K."/>
        </authorList>
    </citation>
    <scope>NUCLEOTIDE SEQUENCE [LARGE SCALE GENOMIC DNA]</scope>
    <source>
        <strain evidence="2 3">CCM 7415</strain>
    </source>
</reference>